<dbReference type="GeneID" id="95987959"/>
<feature type="compositionally biased region" description="Polar residues" evidence="9">
    <location>
        <begin position="757"/>
        <end position="767"/>
    </location>
</feature>
<feature type="region of interest" description="Disordered" evidence="9">
    <location>
        <begin position="1"/>
        <end position="25"/>
    </location>
</feature>
<feature type="compositionally biased region" description="Low complexity" evidence="9">
    <location>
        <begin position="610"/>
        <end position="630"/>
    </location>
</feature>
<keyword evidence="4" id="KW-0378">Hydrolase</keyword>
<dbReference type="EMBL" id="JBBXJM010000005">
    <property type="protein sequence ID" value="KAL1407483.1"/>
    <property type="molecule type" value="Genomic_DNA"/>
</dbReference>
<dbReference type="Pfam" id="PF08066">
    <property type="entry name" value="PMC2NT"/>
    <property type="match status" value="1"/>
</dbReference>
<keyword evidence="3" id="KW-0540">Nuclease</keyword>
<evidence type="ECO:0000256" key="9">
    <source>
        <dbReference type="SAM" id="MobiDB-lite"/>
    </source>
</evidence>
<dbReference type="InterPro" id="IPR002121">
    <property type="entry name" value="HRDC_dom"/>
</dbReference>
<dbReference type="SUPFAM" id="SSF53098">
    <property type="entry name" value="Ribonuclease H-like"/>
    <property type="match status" value="1"/>
</dbReference>
<evidence type="ECO:0000256" key="4">
    <source>
        <dbReference type="ARBA" id="ARBA00022801"/>
    </source>
</evidence>
<evidence type="ECO:0000256" key="3">
    <source>
        <dbReference type="ARBA" id="ARBA00022722"/>
    </source>
</evidence>
<dbReference type="InterPro" id="IPR036397">
    <property type="entry name" value="RNaseH_sf"/>
</dbReference>
<dbReference type="InterPro" id="IPR002562">
    <property type="entry name" value="3'-5'_exonuclease_dom"/>
</dbReference>
<feature type="compositionally biased region" description="Basic residues" evidence="9">
    <location>
        <begin position="884"/>
        <end position="894"/>
    </location>
</feature>
<proteinExistence type="inferred from homology"/>
<feature type="compositionally biased region" description="Basic and acidic residues" evidence="9">
    <location>
        <begin position="768"/>
        <end position="777"/>
    </location>
</feature>
<protein>
    <submittedName>
        <fullName evidence="11">Exosome nuclease subunit</fullName>
    </submittedName>
</protein>
<evidence type="ECO:0000256" key="2">
    <source>
        <dbReference type="ARBA" id="ARBA00022552"/>
    </source>
</evidence>
<evidence type="ECO:0000256" key="8">
    <source>
        <dbReference type="ARBA" id="ARBA00043957"/>
    </source>
</evidence>
<name>A0ABR3PYE3_9TREE</name>
<keyword evidence="5" id="KW-0271">Exosome</keyword>
<dbReference type="PANTHER" id="PTHR12124:SF47">
    <property type="entry name" value="EXOSOME COMPONENT 10"/>
    <property type="match status" value="1"/>
</dbReference>
<dbReference type="InterPro" id="IPR049559">
    <property type="entry name" value="Rrp6p-like_exo"/>
</dbReference>
<dbReference type="CDD" id="cd06147">
    <property type="entry name" value="Rrp6p_like_exo"/>
    <property type="match status" value="1"/>
</dbReference>
<keyword evidence="2" id="KW-0698">rRNA processing</keyword>
<feature type="region of interest" description="Disordered" evidence="9">
    <location>
        <begin position="596"/>
        <end position="644"/>
    </location>
</feature>
<feature type="compositionally biased region" description="Low complexity" evidence="9">
    <location>
        <begin position="840"/>
        <end position="849"/>
    </location>
</feature>
<comment type="similarity">
    <text evidence="8">Belongs to the exosome component 10/RRP6 family.</text>
</comment>
<reference evidence="11 12" key="1">
    <citation type="submission" date="2023-08" db="EMBL/GenBank/DDBJ databases">
        <title>Annotated Genome Sequence of Vanrija albida AlHP1.</title>
        <authorList>
            <person name="Herzog R."/>
        </authorList>
    </citation>
    <scope>NUCLEOTIDE SEQUENCE [LARGE SCALE GENOMIC DNA]</scope>
    <source>
        <strain evidence="11 12">AlHP1</strain>
    </source>
</reference>
<accession>A0ABR3PYE3</accession>
<dbReference type="InterPro" id="IPR012588">
    <property type="entry name" value="Exosome-assoc_fac_Rrp6_N"/>
</dbReference>
<feature type="domain" description="HRDC" evidence="10">
    <location>
        <begin position="523"/>
        <end position="604"/>
    </location>
</feature>
<dbReference type="Gene3D" id="1.10.150.80">
    <property type="entry name" value="HRDC domain"/>
    <property type="match status" value="1"/>
</dbReference>
<feature type="compositionally biased region" description="Polar residues" evidence="9">
    <location>
        <begin position="917"/>
        <end position="926"/>
    </location>
</feature>
<dbReference type="PANTHER" id="PTHR12124">
    <property type="entry name" value="POLYMYOSITIS/SCLERODERMA AUTOANTIGEN-RELATED"/>
    <property type="match status" value="1"/>
</dbReference>
<feature type="compositionally biased region" description="Polar residues" evidence="9">
    <location>
        <begin position="867"/>
        <end position="878"/>
    </location>
</feature>
<organism evidence="11 12">
    <name type="scientific">Vanrija albida</name>
    <dbReference type="NCBI Taxonomy" id="181172"/>
    <lineage>
        <taxon>Eukaryota</taxon>
        <taxon>Fungi</taxon>
        <taxon>Dikarya</taxon>
        <taxon>Basidiomycota</taxon>
        <taxon>Agaricomycotina</taxon>
        <taxon>Tremellomycetes</taxon>
        <taxon>Trichosporonales</taxon>
        <taxon>Trichosporonaceae</taxon>
        <taxon>Vanrija</taxon>
    </lineage>
</organism>
<dbReference type="InterPro" id="IPR010997">
    <property type="entry name" value="HRDC-like_sf"/>
</dbReference>
<feature type="compositionally biased region" description="Polar residues" evidence="9">
    <location>
        <begin position="1"/>
        <end position="23"/>
    </location>
</feature>
<evidence type="ECO:0000256" key="6">
    <source>
        <dbReference type="ARBA" id="ARBA00022839"/>
    </source>
</evidence>
<sequence>MSNQPASSSQAGPSTSNVPSPTTDFAGFVDHMRAALDATTSAAADFPDKKDLSFHRTLDRKLGRDLDKTSGRVLSLVDRLHQLAAESSQEKAKAQGKSKIKPRRKLADEDDIVDSYGSVIEVVDGLLEDADSNLDEVNGQKKKAVIELNPAAVAAAGNKLAGPFKPKLAADLAHDGAIVKPQRAFRDPIDNFATTWQPTLVTKPHAMVPLGYVAGSEADLADDDDPTDTRPSAINRRQRAKQALGHPYYYETRHCQYPTRMFTSTPPIRPRSFEETPFEYVDTPEQLAALTEKLKVAKEIAVDLEYHSMRSYYGFICLMQISTREGDWVIDTLALRSELRDHKLGGVFVDPSIVKVFHGADSDIVWLQQDFDIYVVNLFDTYHAAKVLDFPKFSLASLLQLYCQFEADKKYQMADWRIRPIPEEMMSYARSDTHFLLFIYDSLRNALIARASRTPSPSAGIEEEDGTSTPKPNPQRAIRAVLKRSAETALKLHSLDKYDGVSGTGKNGWAALAKKLGKKEVLDTELGWVFKALHQWRDTLSRELDESPHYVLPNHVVIQLAHLRSAKEPVIARILTARNTPLVAKQSAEVATVIQNSMDAHRADPKRRAAGQSASSRQSPAPQSPASKSSGNEKPKTSTPVETITAVPLTTDVWADAIMGKVPSSARTSTLFGKSLPAKLSPQASPAATSSLFGASLAKGRTGGASRHTSPGFEAVRRGIHTSLAPAQQVAETPVPTPPATGREPETVAFIPAAQRKTGSTAAASTSDNKETKETKSATKNAAIAALPGATKAQNLVDEDGIIKQVKKKGKKAKKSSKGSVASDSAGATPEPGAPDESQAASSSTTASAPKKVKVSHKDIPAFDYANETNLLDQPKSSTGPPAKKAKGDKKGKKGAAGGTDKGVSFGRQPADPSAPKSGNKSGTFA</sequence>
<dbReference type="SMART" id="SM00474">
    <property type="entry name" value="35EXOc"/>
    <property type="match status" value="1"/>
</dbReference>
<feature type="compositionally biased region" description="Low complexity" evidence="9">
    <location>
        <begin position="818"/>
        <end position="828"/>
    </location>
</feature>
<dbReference type="RefSeq" id="XP_069207427.1">
    <property type="nucleotide sequence ID" value="XM_069355356.1"/>
</dbReference>
<feature type="region of interest" description="Disordered" evidence="9">
    <location>
        <begin position="807"/>
        <end position="926"/>
    </location>
</feature>
<evidence type="ECO:0000313" key="11">
    <source>
        <dbReference type="EMBL" id="KAL1407483.1"/>
    </source>
</evidence>
<feature type="region of interest" description="Disordered" evidence="9">
    <location>
        <begin position="454"/>
        <end position="474"/>
    </location>
</feature>
<dbReference type="Proteomes" id="UP001565368">
    <property type="component" value="Unassembled WGS sequence"/>
</dbReference>
<evidence type="ECO:0000259" key="10">
    <source>
        <dbReference type="PROSITE" id="PS50967"/>
    </source>
</evidence>
<evidence type="ECO:0000256" key="7">
    <source>
        <dbReference type="ARBA" id="ARBA00023242"/>
    </source>
</evidence>
<evidence type="ECO:0000313" key="12">
    <source>
        <dbReference type="Proteomes" id="UP001565368"/>
    </source>
</evidence>
<dbReference type="SUPFAM" id="SSF47819">
    <property type="entry name" value="HRDC-like"/>
    <property type="match status" value="1"/>
</dbReference>
<feature type="region of interest" description="Disordered" evidence="9">
    <location>
        <begin position="724"/>
        <end position="779"/>
    </location>
</feature>
<gene>
    <name evidence="11" type="primary">RRP6</name>
    <name evidence="11" type="ORF">Q8F55_006916</name>
</gene>
<dbReference type="Gene3D" id="3.30.420.10">
    <property type="entry name" value="Ribonuclease H-like superfamily/Ribonuclease H"/>
    <property type="match status" value="1"/>
</dbReference>
<dbReference type="PROSITE" id="PS50967">
    <property type="entry name" value="HRDC"/>
    <property type="match status" value="1"/>
</dbReference>
<comment type="caution">
    <text evidence="11">The sequence shown here is derived from an EMBL/GenBank/DDBJ whole genome shotgun (WGS) entry which is preliminary data.</text>
</comment>
<dbReference type="Pfam" id="PF01612">
    <property type="entry name" value="DNA_pol_A_exo1"/>
    <property type="match status" value="1"/>
</dbReference>
<keyword evidence="6" id="KW-0269">Exonuclease</keyword>
<feature type="compositionally biased region" description="Basic residues" evidence="9">
    <location>
        <begin position="807"/>
        <end position="817"/>
    </location>
</feature>
<evidence type="ECO:0000256" key="1">
    <source>
        <dbReference type="ARBA" id="ARBA00004123"/>
    </source>
</evidence>
<dbReference type="InterPro" id="IPR012337">
    <property type="entry name" value="RNaseH-like_sf"/>
</dbReference>
<keyword evidence="12" id="KW-1185">Reference proteome</keyword>
<dbReference type="InterPro" id="IPR045092">
    <property type="entry name" value="Rrp6-like"/>
</dbReference>
<keyword evidence="7" id="KW-0539">Nucleus</keyword>
<dbReference type="Pfam" id="PF00570">
    <property type="entry name" value="HRDC"/>
    <property type="match status" value="1"/>
</dbReference>
<evidence type="ECO:0000256" key="5">
    <source>
        <dbReference type="ARBA" id="ARBA00022835"/>
    </source>
</evidence>
<comment type="subcellular location">
    <subcellularLocation>
        <location evidence="1">Nucleus</location>
    </subcellularLocation>
</comment>
<dbReference type="InterPro" id="IPR044876">
    <property type="entry name" value="HRDC_dom_sf"/>
</dbReference>